<dbReference type="KEGG" id="llu:AKJ09_01947"/>
<dbReference type="AlphaFoldDB" id="A0A0K1PP37"/>
<reference evidence="1 2" key="1">
    <citation type="submission" date="2015-08" db="EMBL/GenBank/DDBJ databases">
        <authorList>
            <person name="Babu N.S."/>
            <person name="Beckwith C.J."/>
            <person name="Beseler K.G."/>
            <person name="Brison A."/>
            <person name="Carone J.V."/>
            <person name="Caskin T.P."/>
            <person name="Diamond M."/>
            <person name="Durham M.E."/>
            <person name="Foxe J.M."/>
            <person name="Go M."/>
            <person name="Henderson B.A."/>
            <person name="Jones I.B."/>
            <person name="McGettigan J.A."/>
            <person name="Micheletti S.J."/>
            <person name="Nasrallah M.E."/>
            <person name="Ortiz D."/>
            <person name="Piller C.R."/>
            <person name="Privatt S.R."/>
            <person name="Schneider S.L."/>
            <person name="Sharp S."/>
            <person name="Smith T.C."/>
            <person name="Stanton J.D."/>
            <person name="Ullery H.E."/>
            <person name="Wilson R.J."/>
            <person name="Serrano M.G."/>
            <person name="Buck G."/>
            <person name="Lee V."/>
            <person name="Wang Y."/>
            <person name="Carvalho R."/>
            <person name="Voegtly L."/>
            <person name="Shi R."/>
            <person name="Duckworth R."/>
            <person name="Johnson A."/>
            <person name="Loviza R."/>
            <person name="Walstead R."/>
            <person name="Shah Z."/>
            <person name="Kiflezghi M."/>
            <person name="Wade K."/>
            <person name="Ball S.L."/>
            <person name="Bradley K.W."/>
            <person name="Asai D.J."/>
            <person name="Bowman C.A."/>
            <person name="Russell D.A."/>
            <person name="Pope W.H."/>
            <person name="Jacobs-Sera D."/>
            <person name="Hendrix R.W."/>
            <person name="Hatfull G.F."/>
        </authorList>
    </citation>
    <scope>NUCLEOTIDE SEQUENCE [LARGE SCALE GENOMIC DNA]</scope>
    <source>
        <strain evidence="1 2">DSM 27648</strain>
    </source>
</reference>
<dbReference type="STRING" id="1391654.AKJ09_01947"/>
<name>A0A0K1PP37_9BACT</name>
<accession>A0A0K1PP37</accession>
<sequence length="298" mass="33155">MIVSHRRHVPGFGDACLAIDRAIGPSFIVRRVALREVVQDERLTKAAVGVDCGRPRRRLLLVLDGESLESIEGRDEKMHPGRALFISERRRWESRSEHCDLLEIEWDPGGLDDGSATSEDVASWQLGSRTRHCVDHFGEELRNARTAEALRPALLDLFRALQSEGCPVDAERLCAVAPSTPAEQQLGEQVDRALSDLANAPMLVDLEATQGSSRRTLTRNIRRLHERHALLGRGEGRWRGIRDAYRLVIATILLSHDEATPARVAEFVGYGSVEALDHAFHHVSLPSPTALRRSIRAA</sequence>
<keyword evidence="2" id="KW-1185">Reference proteome</keyword>
<evidence type="ECO:0000313" key="1">
    <source>
        <dbReference type="EMBL" id="AKU95283.1"/>
    </source>
</evidence>
<evidence type="ECO:0000313" key="2">
    <source>
        <dbReference type="Proteomes" id="UP000064967"/>
    </source>
</evidence>
<protein>
    <submittedName>
        <fullName evidence="1">Uncharacterized protein</fullName>
    </submittedName>
</protein>
<gene>
    <name evidence="1" type="ORF">AKJ09_01947</name>
</gene>
<organism evidence="1 2">
    <name type="scientific">Labilithrix luteola</name>
    <dbReference type="NCBI Taxonomy" id="1391654"/>
    <lineage>
        <taxon>Bacteria</taxon>
        <taxon>Pseudomonadati</taxon>
        <taxon>Myxococcota</taxon>
        <taxon>Polyangia</taxon>
        <taxon>Polyangiales</taxon>
        <taxon>Labilitrichaceae</taxon>
        <taxon>Labilithrix</taxon>
    </lineage>
</organism>
<proteinExistence type="predicted"/>
<dbReference type="Proteomes" id="UP000064967">
    <property type="component" value="Chromosome"/>
</dbReference>
<dbReference type="RefSeq" id="WP_146646754.1">
    <property type="nucleotide sequence ID" value="NZ_CP012333.1"/>
</dbReference>
<dbReference type="OrthoDB" id="9967897at2"/>
<dbReference type="EMBL" id="CP012333">
    <property type="protein sequence ID" value="AKU95283.1"/>
    <property type="molecule type" value="Genomic_DNA"/>
</dbReference>